<reference evidence="11" key="3">
    <citation type="journal article" date="2014" name="Genetics">
        <title>Maintaining two mating types: Structure of the mating type locus and its role in heterokaryosis in Podospora anserina.</title>
        <authorList>
            <person name="Grognet P."/>
            <person name="Bidard F."/>
            <person name="Kuchly C."/>
            <person name="Tong L.C.H."/>
            <person name="Coppin E."/>
            <person name="Benkhali J.A."/>
            <person name="Couloux A."/>
            <person name="Wincker P."/>
            <person name="Debuchy R."/>
            <person name="Silar P."/>
        </authorList>
    </citation>
    <scope>GENOME REANNOTATION</scope>
    <source>
        <strain evidence="11">S / ATCC MYA-4624 / DSM 980 / FGSC 10383</strain>
    </source>
</reference>
<comment type="subcellular location">
    <subcellularLocation>
        <location evidence="1">Cytoplasm</location>
    </subcellularLocation>
</comment>
<keyword evidence="11" id="KW-1185">Reference proteome</keyword>
<dbReference type="PROSITE" id="PS00678">
    <property type="entry name" value="WD_REPEATS_1"/>
    <property type="match status" value="1"/>
</dbReference>
<dbReference type="AlphaFoldDB" id="B2ABB4"/>
<dbReference type="SUPFAM" id="SSF82171">
    <property type="entry name" value="DPP6 N-terminal domain-like"/>
    <property type="match status" value="1"/>
</dbReference>
<comment type="similarity">
    <text evidence="6">Belongs to the WD repeat WDR6 family.</text>
</comment>
<reference evidence="9" key="2">
    <citation type="submission" date="2008-07" db="EMBL/GenBank/DDBJ databases">
        <authorList>
            <person name="Genoscope - CEA"/>
        </authorList>
    </citation>
    <scope>NUCLEOTIDE SEQUENCE</scope>
    <source>
        <strain evidence="9">S mat+</strain>
    </source>
</reference>
<evidence type="ECO:0000256" key="4">
    <source>
        <dbReference type="ARBA" id="ARBA00022694"/>
    </source>
</evidence>
<dbReference type="InterPro" id="IPR019775">
    <property type="entry name" value="WD40_repeat_CS"/>
</dbReference>
<keyword evidence="2" id="KW-0963">Cytoplasm</keyword>
<reference evidence="10" key="4">
    <citation type="submission" date="2015-04" db="EMBL/GenBank/DDBJ databases">
        <title>Maintaining two mating types: Structure of the mating type locus and its role in heterokaryosis in Podospora anserina.</title>
        <authorList>
            <person name="Grognet P."/>
            <person name="Bidard F."/>
            <person name="Kuchly C."/>
            <person name="Chan Ho Tong L."/>
            <person name="Coppin E."/>
            <person name="Ait Benkhali J."/>
            <person name="Couloux A."/>
            <person name="Wincker P."/>
            <person name="Debuchy R."/>
            <person name="Silar P."/>
        </authorList>
    </citation>
    <scope>NUCLEOTIDE SEQUENCE</scope>
</reference>
<evidence type="ECO:0000256" key="1">
    <source>
        <dbReference type="ARBA" id="ARBA00004496"/>
    </source>
</evidence>
<evidence type="ECO:0000313" key="11">
    <source>
        <dbReference type="Proteomes" id="UP000001197"/>
    </source>
</evidence>
<dbReference type="STRING" id="515849.B2ABB4"/>
<dbReference type="InterPro" id="IPR011047">
    <property type="entry name" value="Quinoprotein_ADH-like_sf"/>
</dbReference>
<dbReference type="PANTHER" id="PTHR14344:SF3">
    <property type="entry name" value="WD REPEAT-CONTAINING PROTEIN 6"/>
    <property type="match status" value="1"/>
</dbReference>
<evidence type="ECO:0000256" key="5">
    <source>
        <dbReference type="ARBA" id="ARBA00022737"/>
    </source>
</evidence>
<dbReference type="PROSITE" id="PS50082">
    <property type="entry name" value="WD_REPEATS_2"/>
    <property type="match status" value="3"/>
</dbReference>
<dbReference type="Pfam" id="PF00400">
    <property type="entry name" value="WD40"/>
    <property type="match status" value="3"/>
</dbReference>
<dbReference type="GeneID" id="6197500"/>
<proteinExistence type="inferred from homology"/>
<organism evidence="9">
    <name type="scientific">Podospora anserina (strain S / ATCC MYA-4624 / DSM 980 / FGSC 10383)</name>
    <name type="common">Pleurage anserina</name>
    <dbReference type="NCBI Taxonomy" id="515849"/>
    <lineage>
        <taxon>Eukaryota</taxon>
        <taxon>Fungi</taxon>
        <taxon>Dikarya</taxon>
        <taxon>Ascomycota</taxon>
        <taxon>Pezizomycotina</taxon>
        <taxon>Sordariomycetes</taxon>
        <taxon>Sordariomycetidae</taxon>
        <taxon>Sordariales</taxon>
        <taxon>Podosporaceae</taxon>
        <taxon>Podospora</taxon>
        <taxon>Podospora anserina</taxon>
    </lineage>
</organism>
<evidence type="ECO:0000256" key="7">
    <source>
        <dbReference type="PROSITE-ProRule" id="PRU00221"/>
    </source>
</evidence>
<dbReference type="InterPro" id="IPR051973">
    <property type="entry name" value="tRNA_Anticodon_Mtase-Reg"/>
</dbReference>
<dbReference type="Gene3D" id="2.130.10.10">
    <property type="entry name" value="YVTN repeat-like/Quinoprotein amine dehydrogenase"/>
    <property type="match status" value="3"/>
</dbReference>
<protein>
    <submittedName>
        <fullName evidence="9">Podospora anserina S mat+ genomic DNA chromosome 1, supercontig 1</fullName>
    </submittedName>
</protein>
<feature type="repeat" description="WD" evidence="7">
    <location>
        <begin position="791"/>
        <end position="822"/>
    </location>
</feature>
<sequence>MSQTVCWLQPTNSRESLTHNPNPLTNFTSQSTPHPRTQLQQSFVLSPITALEIYHAESNSSYLLAGEDTWLRIYDVATSRLVSQLRVFNSQPIHGIHAWKSEDGTPTTEGGFLIWGGQSVMVLPPSSVASLIQGTAPTELPTEFQAPDWIYDGILFSCNGETLGALVTAHNEIVTLKLSSDGNLLELGPVVSPSRPILYSANLTFLGDNTILVAGGTVFGEIIVWKFYLDSCRPSQWEVLYVFGGHEGSIFGVTISPELEFSPGSKFRLLASCSDDRTIRIWDITNRHLVVGENGMEIDSKALGEARETGFGGNSEVKEENKNDSTRCVAVAMGHLSRIWHVKFGEYTSRSNGPINVYSFGEDTTRQKWELSLDLTGSEGPKGALKHRTTDGCHNGKNIWSAAVSNREGRASIIATGGADGKIVVSGGLSNSASEGGFEDFDLNLSFDDVLEHIQKNPETSLMSPLPKGDPRQAFQKYAFLSDSRVVSTTSPGRIFMADIQGKPKWREVQLPAEVVADLRSYNVMKTVAADTVVLGSAAGNVYVLQSEKPIRSVGQLPGKIQDILPLVAADAQNWQAVVTVLGADRAYILSFNASTNEPSFGNVTLSLKENYIPTAAARVGSVIMLGSRVGFVTSYPNSGDKTDVLFPGCSCRDPKTKDAITAIVPLPGCSREFLTTCRDGIYRMYTLRADNRTFSLQHEISPPMGMIEGAWFTTAENPELILHGFKGKQFIYYNATTSAVLASLECGGAHRSFAIISALTNPNALRLVFTKSSHLRFYSQSSTFLRTIKEGGHGREIRAVACSSSFKYIATAAEDTVIRIWTPSPTGQGFKCLATLEKHSSGIQSLQWKGDSTLVSCGGSEELFIWDITRLESDYETIAVKCEAVWNFQSKDKDLRIMDFSWSTNYIGEYHNEFAIALSNSTIQTYAYGERTQEFEFGSEAKYTGACPTQLRFLSNGDILVAYTDGHIAIWTRPDLNIDPDVGHANNSPLGLKLLLKVHQSSIKSLDVVDLEDCHYVISTGGDDNALVITDLRMEENDVKYVVSGRYRVSSAHGAAVTGLKIVRDDTDMIEVVTVSNDQRIKLWRAVPGEGGQGMKISLQDNRYSGIADVGDVEVIESGKVLVGGVGMEVWDFNPFKWL</sequence>
<dbReference type="FunCoup" id="B2ABB4">
    <property type="interactions" value="585"/>
</dbReference>
<dbReference type="InterPro" id="IPR001680">
    <property type="entry name" value="WD40_rpt"/>
</dbReference>
<dbReference type="PROSITE" id="PS50294">
    <property type="entry name" value="WD_REPEATS_REGION"/>
    <property type="match status" value="2"/>
</dbReference>
<dbReference type="EMBL" id="FO904936">
    <property type="protein sequence ID" value="CDP23015.1"/>
    <property type="molecule type" value="Genomic_DNA"/>
</dbReference>
<keyword evidence="5" id="KW-0677">Repeat</keyword>
<evidence type="ECO:0000256" key="8">
    <source>
        <dbReference type="SAM" id="MobiDB-lite"/>
    </source>
</evidence>
<dbReference type="EMBL" id="CU633438">
    <property type="protein sequence ID" value="CAP60376.1"/>
    <property type="molecule type" value="Genomic_DNA"/>
</dbReference>
<evidence type="ECO:0000256" key="3">
    <source>
        <dbReference type="ARBA" id="ARBA00022574"/>
    </source>
</evidence>
<dbReference type="InterPro" id="IPR015943">
    <property type="entry name" value="WD40/YVTN_repeat-like_dom_sf"/>
</dbReference>
<accession>B2ABB4</accession>
<dbReference type="KEGG" id="pan:PODANSg09943"/>
<dbReference type="GO" id="GO:0030488">
    <property type="term" value="P:tRNA methylation"/>
    <property type="evidence" value="ECO:0007669"/>
    <property type="project" value="TreeGrafter"/>
</dbReference>
<name>B2ABB4_PODAN</name>
<dbReference type="VEuPathDB" id="FungiDB:PODANS_1_6750"/>
<dbReference type="InterPro" id="IPR036322">
    <property type="entry name" value="WD40_repeat_dom_sf"/>
</dbReference>
<evidence type="ECO:0000313" key="10">
    <source>
        <dbReference type="EMBL" id="CDP23015.1"/>
    </source>
</evidence>
<dbReference type="Proteomes" id="UP000001197">
    <property type="component" value="Chromosome 1"/>
</dbReference>
<evidence type="ECO:0000313" key="9">
    <source>
        <dbReference type="EMBL" id="CAP60376.1"/>
    </source>
</evidence>
<keyword evidence="4" id="KW-0819">tRNA processing</keyword>
<dbReference type="SUPFAM" id="SSF50978">
    <property type="entry name" value="WD40 repeat-like"/>
    <property type="match status" value="2"/>
</dbReference>
<dbReference type="SUPFAM" id="SSF50998">
    <property type="entry name" value="Quinoprotein alcohol dehydrogenase-like"/>
    <property type="match status" value="1"/>
</dbReference>
<dbReference type="SMART" id="SM00320">
    <property type="entry name" value="WD40"/>
    <property type="match status" value="8"/>
</dbReference>
<evidence type="ECO:0000256" key="2">
    <source>
        <dbReference type="ARBA" id="ARBA00022490"/>
    </source>
</evidence>
<keyword evidence="3 7" id="KW-0853">WD repeat</keyword>
<feature type="repeat" description="WD" evidence="7">
    <location>
        <begin position="837"/>
        <end position="877"/>
    </location>
</feature>
<dbReference type="PANTHER" id="PTHR14344">
    <property type="entry name" value="WD REPEAT PROTEIN"/>
    <property type="match status" value="1"/>
</dbReference>
<feature type="repeat" description="WD" evidence="7">
    <location>
        <begin position="243"/>
        <end position="292"/>
    </location>
</feature>
<feature type="region of interest" description="Disordered" evidence="8">
    <location>
        <begin position="1"/>
        <end position="34"/>
    </location>
</feature>
<dbReference type="RefSeq" id="XP_001912894.1">
    <property type="nucleotide sequence ID" value="XM_001912859.1"/>
</dbReference>
<dbReference type="HOGENOM" id="CLU_002615_1_1_1"/>
<evidence type="ECO:0000256" key="6">
    <source>
        <dbReference type="ARBA" id="ARBA00038255"/>
    </source>
</evidence>
<dbReference type="eggNOG" id="KOG0974">
    <property type="taxonomic scope" value="Eukaryota"/>
</dbReference>
<gene>
    <name evidence="9" type="ORF">PODANS_1_6750</name>
</gene>
<dbReference type="OrthoDB" id="5594999at2759"/>
<reference evidence="9 11" key="1">
    <citation type="journal article" date="2008" name="Genome Biol.">
        <title>The genome sequence of the model ascomycete fungus Podospora anserina.</title>
        <authorList>
            <person name="Espagne E."/>
            <person name="Lespinet O."/>
            <person name="Malagnac F."/>
            <person name="Da Silva C."/>
            <person name="Jaillon O."/>
            <person name="Porcel B.M."/>
            <person name="Couloux A."/>
            <person name="Aury J.-M."/>
            <person name="Segurens B."/>
            <person name="Poulain J."/>
            <person name="Anthouard V."/>
            <person name="Grossetete S."/>
            <person name="Khalili H."/>
            <person name="Coppin E."/>
            <person name="Dequard-Chablat M."/>
            <person name="Picard M."/>
            <person name="Contamine V."/>
            <person name="Arnaise S."/>
            <person name="Bourdais A."/>
            <person name="Berteaux-Lecellier V."/>
            <person name="Gautheret D."/>
            <person name="de Vries R.P."/>
            <person name="Battaglia E."/>
            <person name="Coutinho P.M."/>
            <person name="Danchin E.G.J."/>
            <person name="Henrissat B."/>
            <person name="El Khoury R."/>
            <person name="Sainsard-Chanet A."/>
            <person name="Boivin A."/>
            <person name="Pinan-Lucarre B."/>
            <person name="Sellem C.H."/>
            <person name="Debuchy R."/>
            <person name="Wincker P."/>
            <person name="Weissenbach J."/>
            <person name="Silar P."/>
        </authorList>
    </citation>
    <scope>NUCLEOTIDE SEQUENCE [LARGE SCALE GENOMIC DNA]</scope>
    <source>
        <strain evidence="11">S / ATCC MYA-4624 / DSM 980 / FGSC 10383</strain>
        <strain evidence="9">S mat+</strain>
    </source>
</reference>
<dbReference type="GO" id="GO:0005737">
    <property type="term" value="C:cytoplasm"/>
    <property type="evidence" value="ECO:0007669"/>
    <property type="project" value="UniProtKB-SubCell"/>
</dbReference>